<dbReference type="InterPro" id="IPR047118">
    <property type="entry name" value="Fbxo7"/>
</dbReference>
<dbReference type="InterPro" id="IPR001810">
    <property type="entry name" value="F-box_dom"/>
</dbReference>
<dbReference type="GO" id="GO:0019901">
    <property type="term" value="F:protein kinase binding"/>
    <property type="evidence" value="ECO:0007669"/>
    <property type="project" value="InterPro"/>
</dbReference>
<evidence type="ECO:0000259" key="1">
    <source>
        <dbReference type="PROSITE" id="PS50181"/>
    </source>
</evidence>
<dbReference type="InParanoid" id="A0A212EJQ3"/>
<reference evidence="2 3" key="1">
    <citation type="journal article" date="2011" name="Cell">
        <title>The monarch butterfly genome yields insights into long-distance migration.</title>
        <authorList>
            <person name="Zhan S."/>
            <person name="Merlin C."/>
            <person name="Boore J.L."/>
            <person name="Reppert S.M."/>
        </authorList>
    </citation>
    <scope>NUCLEOTIDE SEQUENCE [LARGE SCALE GENOMIC DNA]</scope>
    <source>
        <strain evidence="2">F-2</strain>
    </source>
</reference>
<dbReference type="CDD" id="cd22146">
    <property type="entry name" value="F-box_ScMFB1-like"/>
    <property type="match status" value="1"/>
</dbReference>
<dbReference type="SMART" id="SM00256">
    <property type="entry name" value="FBOX"/>
    <property type="match status" value="1"/>
</dbReference>
<keyword evidence="3" id="KW-1185">Reference proteome</keyword>
<protein>
    <recommendedName>
        <fullName evidence="1">F-box domain-containing protein</fullName>
    </recommendedName>
</protein>
<dbReference type="Gene3D" id="1.20.1280.50">
    <property type="match status" value="1"/>
</dbReference>
<name>A0A212EJQ3_DANPL</name>
<dbReference type="AlphaFoldDB" id="A0A212EJQ3"/>
<comment type="caution">
    <text evidence="2">The sequence shown here is derived from an EMBL/GenBank/DDBJ whole genome shotgun (WGS) entry which is preliminary data.</text>
</comment>
<organism evidence="2 3">
    <name type="scientific">Danaus plexippus plexippus</name>
    <dbReference type="NCBI Taxonomy" id="278856"/>
    <lineage>
        <taxon>Eukaryota</taxon>
        <taxon>Metazoa</taxon>
        <taxon>Ecdysozoa</taxon>
        <taxon>Arthropoda</taxon>
        <taxon>Hexapoda</taxon>
        <taxon>Insecta</taxon>
        <taxon>Pterygota</taxon>
        <taxon>Neoptera</taxon>
        <taxon>Endopterygota</taxon>
        <taxon>Lepidoptera</taxon>
        <taxon>Glossata</taxon>
        <taxon>Ditrysia</taxon>
        <taxon>Papilionoidea</taxon>
        <taxon>Nymphalidae</taxon>
        <taxon>Danainae</taxon>
        <taxon>Danaini</taxon>
        <taxon>Danaina</taxon>
        <taxon>Danaus</taxon>
        <taxon>Danaus</taxon>
    </lineage>
</organism>
<dbReference type="PROSITE" id="PS50181">
    <property type="entry name" value="FBOX"/>
    <property type="match status" value="1"/>
</dbReference>
<dbReference type="GO" id="GO:1903599">
    <property type="term" value="P:positive regulation of autophagy of mitochondrion"/>
    <property type="evidence" value="ECO:0007669"/>
    <property type="project" value="TreeGrafter"/>
</dbReference>
<dbReference type="SUPFAM" id="SSF81383">
    <property type="entry name" value="F-box domain"/>
    <property type="match status" value="1"/>
</dbReference>
<gene>
    <name evidence="2" type="ORF">KGM_205089</name>
</gene>
<dbReference type="EMBL" id="AGBW02014414">
    <property type="protein sequence ID" value="OWR41704.1"/>
    <property type="molecule type" value="Genomic_DNA"/>
</dbReference>
<accession>A0A212EJQ3</accession>
<dbReference type="PANTHER" id="PTHR15537">
    <property type="entry name" value="F-BOX ONLY PROTEIN 7"/>
    <property type="match status" value="1"/>
</dbReference>
<sequence length="141" mass="16543">MIFRDLKHLCYTFKNKIIAPVKSIILNYNGYSSASFIGLPEEILFYILMYLPISDIISIEKLCRRMKVLLDNDNIWHHLFLRDFKNVTVSGVTDWKAQYKETYISKTRSIPSRLTSGTLHDLMDVSDYVSYIDNPLWDVII</sequence>
<dbReference type="STRING" id="278856.A0A212EJQ3"/>
<proteinExistence type="predicted"/>
<dbReference type="Pfam" id="PF12937">
    <property type="entry name" value="F-box-like"/>
    <property type="match status" value="1"/>
</dbReference>
<evidence type="ECO:0000313" key="3">
    <source>
        <dbReference type="Proteomes" id="UP000007151"/>
    </source>
</evidence>
<feature type="domain" description="F-box" evidence="1">
    <location>
        <begin position="33"/>
        <end position="79"/>
    </location>
</feature>
<evidence type="ECO:0000313" key="2">
    <source>
        <dbReference type="EMBL" id="OWR41704.1"/>
    </source>
</evidence>
<dbReference type="PANTHER" id="PTHR15537:SF2">
    <property type="entry name" value="F-BOX ONLY PROTEIN 7"/>
    <property type="match status" value="1"/>
</dbReference>
<dbReference type="KEGG" id="dpl:KGM_205089"/>
<dbReference type="InterPro" id="IPR036047">
    <property type="entry name" value="F-box-like_dom_sf"/>
</dbReference>
<dbReference type="Proteomes" id="UP000007151">
    <property type="component" value="Unassembled WGS sequence"/>
</dbReference>